<dbReference type="Proteomes" id="UP000886876">
    <property type="component" value="Unassembled WGS sequence"/>
</dbReference>
<reference evidence="5" key="1">
    <citation type="submission" date="2020-10" db="EMBL/GenBank/DDBJ databases">
        <authorList>
            <person name="Gilroy R."/>
        </authorList>
    </citation>
    <scope>NUCLEOTIDE SEQUENCE</scope>
    <source>
        <strain evidence="5">ChiHecec3B27-6122</strain>
    </source>
</reference>
<evidence type="ECO:0000259" key="4">
    <source>
        <dbReference type="PROSITE" id="PS50983"/>
    </source>
</evidence>
<dbReference type="PANTHER" id="PTHR30535:SF34">
    <property type="entry name" value="MOLYBDATE-BINDING PROTEIN MOLA"/>
    <property type="match status" value="1"/>
</dbReference>
<comment type="caution">
    <text evidence="5">The sequence shown here is derived from an EMBL/GenBank/DDBJ whole genome shotgun (WGS) entry which is preliminary data.</text>
</comment>
<dbReference type="Gene3D" id="3.40.50.1980">
    <property type="entry name" value="Nitrogenase molybdenum iron protein domain"/>
    <property type="match status" value="2"/>
</dbReference>
<keyword evidence="3" id="KW-0732">Signal</keyword>
<evidence type="ECO:0000256" key="1">
    <source>
        <dbReference type="ARBA" id="ARBA00008814"/>
    </source>
</evidence>
<dbReference type="Pfam" id="PF01497">
    <property type="entry name" value="Peripla_BP_2"/>
    <property type="match status" value="1"/>
</dbReference>
<name>A0A9D1G8B0_9FIRM</name>
<evidence type="ECO:0000256" key="2">
    <source>
        <dbReference type="SAM" id="MobiDB-lite"/>
    </source>
</evidence>
<feature type="domain" description="Fe/B12 periplasmic-binding" evidence="4">
    <location>
        <begin position="61"/>
        <end position="340"/>
    </location>
</feature>
<evidence type="ECO:0000313" key="5">
    <source>
        <dbReference type="EMBL" id="HIS98519.1"/>
    </source>
</evidence>
<dbReference type="AlphaFoldDB" id="A0A9D1G8B0"/>
<proteinExistence type="inferred from homology"/>
<dbReference type="EMBL" id="DVJS01000272">
    <property type="protein sequence ID" value="HIS98519.1"/>
    <property type="molecule type" value="Genomic_DNA"/>
</dbReference>
<dbReference type="PROSITE" id="PS51257">
    <property type="entry name" value="PROKAR_LIPOPROTEIN"/>
    <property type="match status" value="1"/>
</dbReference>
<accession>A0A9D1G8B0</accession>
<dbReference type="PANTHER" id="PTHR30535">
    <property type="entry name" value="VITAMIN B12-BINDING PROTEIN"/>
    <property type="match status" value="1"/>
</dbReference>
<gene>
    <name evidence="5" type="ORF">IAD42_11140</name>
</gene>
<dbReference type="Gene3D" id="1.20.58.2180">
    <property type="match status" value="1"/>
</dbReference>
<evidence type="ECO:0000313" key="6">
    <source>
        <dbReference type="Proteomes" id="UP000886876"/>
    </source>
</evidence>
<sequence length="377" mass="41300">MKRRILVMLLALCLLAGLLSGCGQAGTQTTEPPAEDTAPATEPAAEETTPETREFTDSTGRTVTVPYEVTKVAISGPLTQVYAIPLVGELMVGVSNYIAEDIALYLPEYISTLPELGQLYGGKGEMDLEALLAADPDVVIDVGDTKDSIAEDMDSLTEQTGIPFVHIDATVETAPEAYRLLGELTGQTEKAEELATWCEETYAMMTDMMAKVDADGARRSLLYCLGDKGLNVIAEGSYHAETINLMSENLAVVPEVVSSGMGNEVDMEQLLVWNPDVIIFAPDTIYDTVAGNSTWQQLNAISSGNYYKTPYGPYGWLSSPPSVQRYLGMLWLGALLYPDYCEYDLQTEVTEYYKLFYQCDLTQEMYDDLMEGAMPTE</sequence>
<dbReference type="SUPFAM" id="SSF53807">
    <property type="entry name" value="Helical backbone' metal receptor"/>
    <property type="match status" value="1"/>
</dbReference>
<dbReference type="GO" id="GO:0071281">
    <property type="term" value="P:cellular response to iron ion"/>
    <property type="evidence" value="ECO:0007669"/>
    <property type="project" value="TreeGrafter"/>
</dbReference>
<dbReference type="InterPro" id="IPR050902">
    <property type="entry name" value="ABC_Transporter_SBP"/>
</dbReference>
<feature type="region of interest" description="Disordered" evidence="2">
    <location>
        <begin position="25"/>
        <end position="61"/>
    </location>
</feature>
<feature type="signal peptide" evidence="3">
    <location>
        <begin position="1"/>
        <end position="25"/>
    </location>
</feature>
<comment type="similarity">
    <text evidence="1">Belongs to the bacterial solute-binding protein 8 family.</text>
</comment>
<feature type="compositionally biased region" description="Low complexity" evidence="2">
    <location>
        <begin position="25"/>
        <end position="43"/>
    </location>
</feature>
<reference evidence="5" key="2">
    <citation type="journal article" date="2021" name="PeerJ">
        <title>Extensive microbial diversity within the chicken gut microbiome revealed by metagenomics and culture.</title>
        <authorList>
            <person name="Gilroy R."/>
            <person name="Ravi A."/>
            <person name="Getino M."/>
            <person name="Pursley I."/>
            <person name="Horton D.L."/>
            <person name="Alikhan N.F."/>
            <person name="Baker D."/>
            <person name="Gharbi K."/>
            <person name="Hall N."/>
            <person name="Watson M."/>
            <person name="Adriaenssens E.M."/>
            <person name="Foster-Nyarko E."/>
            <person name="Jarju S."/>
            <person name="Secka A."/>
            <person name="Antonio M."/>
            <person name="Oren A."/>
            <person name="Chaudhuri R.R."/>
            <person name="La Ragione R."/>
            <person name="Hildebrand F."/>
            <person name="Pallen M.J."/>
        </authorList>
    </citation>
    <scope>NUCLEOTIDE SEQUENCE</scope>
    <source>
        <strain evidence="5">ChiHecec3B27-6122</strain>
    </source>
</reference>
<dbReference type="InterPro" id="IPR002491">
    <property type="entry name" value="ABC_transptr_periplasmic_BD"/>
</dbReference>
<organism evidence="5 6">
    <name type="scientific">Candidatus Scatomorpha pullistercoris</name>
    <dbReference type="NCBI Taxonomy" id="2840929"/>
    <lineage>
        <taxon>Bacteria</taxon>
        <taxon>Bacillati</taxon>
        <taxon>Bacillota</taxon>
        <taxon>Clostridia</taxon>
        <taxon>Eubacteriales</taxon>
        <taxon>Candidatus Scatomorpha</taxon>
    </lineage>
</organism>
<feature type="chain" id="PRO_5038714175" evidence="3">
    <location>
        <begin position="26"/>
        <end position="377"/>
    </location>
</feature>
<evidence type="ECO:0000256" key="3">
    <source>
        <dbReference type="SAM" id="SignalP"/>
    </source>
</evidence>
<dbReference type="PROSITE" id="PS50983">
    <property type="entry name" value="FE_B12_PBP"/>
    <property type="match status" value="1"/>
</dbReference>
<protein>
    <submittedName>
        <fullName evidence="5">ABC transporter substrate-binding protein</fullName>
    </submittedName>
</protein>